<organism evidence="2 3">
    <name type="scientific">Aspergillus ochraceoroseus IBT 24754</name>
    <dbReference type="NCBI Taxonomy" id="1392256"/>
    <lineage>
        <taxon>Eukaryota</taxon>
        <taxon>Fungi</taxon>
        <taxon>Dikarya</taxon>
        <taxon>Ascomycota</taxon>
        <taxon>Pezizomycotina</taxon>
        <taxon>Eurotiomycetes</taxon>
        <taxon>Eurotiomycetidae</taxon>
        <taxon>Eurotiales</taxon>
        <taxon>Aspergillaceae</taxon>
        <taxon>Aspergillus</taxon>
        <taxon>Aspergillus subgen. Nidulantes</taxon>
    </lineage>
</organism>
<dbReference type="AlphaFoldDB" id="A0A2T5LXS2"/>
<keyword evidence="1" id="KW-0472">Membrane</keyword>
<proteinExistence type="predicted"/>
<evidence type="ECO:0000256" key="1">
    <source>
        <dbReference type="SAM" id="Phobius"/>
    </source>
</evidence>
<sequence length="76" mass="8363">MSKESRLIVLAVQILIGGHPEWMLGIYTFQHARSIMEQAQVKLAEIIATATLACTALVSCLYGYVKVKQSGEISRP</sequence>
<comment type="caution">
    <text evidence="2">The sequence shown here is derived from an EMBL/GenBank/DDBJ whole genome shotgun (WGS) entry which is preliminary data.</text>
</comment>
<gene>
    <name evidence="2" type="ORF">P175DRAFT_0532413</name>
</gene>
<dbReference type="GeneID" id="63816845"/>
<feature type="transmembrane region" description="Helical" evidence="1">
    <location>
        <begin position="46"/>
        <end position="65"/>
    </location>
</feature>
<protein>
    <submittedName>
        <fullName evidence="2">Uncharacterized protein</fullName>
    </submittedName>
</protein>
<keyword evidence="1" id="KW-0812">Transmembrane</keyword>
<feature type="transmembrane region" description="Helical" evidence="1">
    <location>
        <begin position="7"/>
        <end position="26"/>
    </location>
</feature>
<reference evidence="2 3" key="1">
    <citation type="journal article" date="2018" name="Proc. Natl. Acad. Sci. U.S.A.">
        <title>Linking secondary metabolites to gene clusters through genome sequencing of six diverse Aspergillus species.</title>
        <authorList>
            <person name="Kaerboelling I."/>
            <person name="Vesth T.C."/>
            <person name="Frisvad J.C."/>
            <person name="Nybo J.L."/>
            <person name="Theobald S."/>
            <person name="Kuo A."/>
            <person name="Bowyer P."/>
            <person name="Matsuda Y."/>
            <person name="Mondo S."/>
            <person name="Lyhne E.K."/>
            <person name="Kogle M.E."/>
            <person name="Clum A."/>
            <person name="Lipzen A."/>
            <person name="Salamov A."/>
            <person name="Ngan C.Y."/>
            <person name="Daum C."/>
            <person name="Chiniquy J."/>
            <person name="Barry K."/>
            <person name="LaButti K."/>
            <person name="Haridas S."/>
            <person name="Simmons B.A."/>
            <person name="Magnuson J.K."/>
            <person name="Mortensen U.H."/>
            <person name="Larsen T.O."/>
            <person name="Grigoriev I.V."/>
            <person name="Baker S.E."/>
            <person name="Andersen M.R."/>
        </authorList>
    </citation>
    <scope>NUCLEOTIDE SEQUENCE [LARGE SCALE GENOMIC DNA]</scope>
    <source>
        <strain evidence="2 3">IBT 24754</strain>
    </source>
</reference>
<dbReference type="RefSeq" id="XP_040752435.1">
    <property type="nucleotide sequence ID" value="XM_040899963.1"/>
</dbReference>
<dbReference type="VEuPathDB" id="FungiDB:P175DRAFT_0532413"/>
<dbReference type="EMBL" id="MSFN02000004">
    <property type="protein sequence ID" value="PTU21043.1"/>
    <property type="molecule type" value="Genomic_DNA"/>
</dbReference>
<name>A0A2T5LXS2_9EURO</name>
<dbReference type="Proteomes" id="UP000244073">
    <property type="component" value="Unassembled WGS sequence"/>
</dbReference>
<keyword evidence="1" id="KW-1133">Transmembrane helix</keyword>
<evidence type="ECO:0000313" key="3">
    <source>
        <dbReference type="Proteomes" id="UP000244073"/>
    </source>
</evidence>
<evidence type="ECO:0000313" key="2">
    <source>
        <dbReference type="EMBL" id="PTU21043.1"/>
    </source>
</evidence>
<accession>A0A2T5LXS2</accession>